<dbReference type="PANTHER" id="PTHR37816:SF1">
    <property type="entry name" value="TOXIN"/>
    <property type="match status" value="1"/>
</dbReference>
<dbReference type="Gene3D" id="3.40.50.300">
    <property type="entry name" value="P-loop containing nucleotide triphosphate hydrolases"/>
    <property type="match status" value="1"/>
</dbReference>
<organism evidence="1 2">
    <name type="scientific">Lysobacter korlensis</name>
    <dbReference type="NCBI Taxonomy" id="553636"/>
    <lineage>
        <taxon>Bacteria</taxon>
        <taxon>Pseudomonadati</taxon>
        <taxon>Pseudomonadota</taxon>
        <taxon>Gammaproteobacteria</taxon>
        <taxon>Lysobacterales</taxon>
        <taxon>Lysobacteraceae</taxon>
        <taxon>Lysobacter</taxon>
    </lineage>
</organism>
<dbReference type="PANTHER" id="PTHR37816">
    <property type="entry name" value="YALI0E33011P"/>
    <property type="match status" value="1"/>
</dbReference>
<protein>
    <recommendedName>
        <fullName evidence="3">ATPase AAA</fullName>
    </recommendedName>
</protein>
<dbReference type="Proteomes" id="UP001589896">
    <property type="component" value="Unassembled WGS sequence"/>
</dbReference>
<dbReference type="EMBL" id="JBHLTG010000002">
    <property type="protein sequence ID" value="MFC0678209.1"/>
    <property type="molecule type" value="Genomic_DNA"/>
</dbReference>
<proteinExistence type="predicted"/>
<name>A0ABV6RMJ8_9GAMM</name>
<dbReference type="InterPro" id="IPR052922">
    <property type="entry name" value="Cytidylate_Kinase-2"/>
</dbReference>
<keyword evidence="2" id="KW-1185">Reference proteome</keyword>
<evidence type="ECO:0000313" key="2">
    <source>
        <dbReference type="Proteomes" id="UP001589896"/>
    </source>
</evidence>
<evidence type="ECO:0000313" key="1">
    <source>
        <dbReference type="EMBL" id="MFC0678209.1"/>
    </source>
</evidence>
<sequence>MLSADDELPSRPHRILVAGVSGAGKSTLCRRITAATGIPYTELDGLYHGPGWTPQPDFAQTVERITARPDWVAEWQYRSVRPMLLERADLLVWLDLPFRTTLRQVVRRTLRRRMRREVLWNTNTEPPLRTFFTDRDHIVRWAIRTRHKYRTLIADLERQPDAPVLVRLRSRREVRRWLAGPLTRAVR</sequence>
<reference evidence="1 2" key="1">
    <citation type="submission" date="2024-09" db="EMBL/GenBank/DDBJ databases">
        <authorList>
            <person name="Sun Q."/>
            <person name="Mori K."/>
        </authorList>
    </citation>
    <scope>NUCLEOTIDE SEQUENCE [LARGE SCALE GENOMIC DNA]</scope>
    <source>
        <strain evidence="1 2">KCTC 23076</strain>
    </source>
</reference>
<dbReference type="InterPro" id="IPR027417">
    <property type="entry name" value="P-loop_NTPase"/>
</dbReference>
<comment type="caution">
    <text evidence="1">The sequence shown here is derived from an EMBL/GenBank/DDBJ whole genome shotgun (WGS) entry which is preliminary data.</text>
</comment>
<dbReference type="SUPFAM" id="SSF52540">
    <property type="entry name" value="P-loop containing nucleoside triphosphate hydrolases"/>
    <property type="match status" value="1"/>
</dbReference>
<gene>
    <name evidence="1" type="ORF">ACFFGH_10200</name>
</gene>
<accession>A0ABV6RMJ8</accession>
<evidence type="ECO:0008006" key="3">
    <source>
        <dbReference type="Google" id="ProtNLM"/>
    </source>
</evidence>
<dbReference type="RefSeq" id="WP_386667858.1">
    <property type="nucleotide sequence ID" value="NZ_JBHLTG010000002.1"/>
</dbReference>